<feature type="domain" description="Helicase C-terminal" evidence="6">
    <location>
        <begin position="356"/>
        <end position="448"/>
    </location>
</feature>
<gene>
    <name evidence="8" type="ORF">PFJ87_07g01020</name>
</gene>
<evidence type="ECO:0000259" key="7">
    <source>
        <dbReference type="SMART" id="SM00973"/>
    </source>
</evidence>
<keyword evidence="4" id="KW-0067">ATP-binding</keyword>
<dbReference type="GO" id="GO:0004386">
    <property type="term" value="F:helicase activity"/>
    <property type="evidence" value="ECO:0007669"/>
    <property type="project" value="UniProtKB-KW"/>
</dbReference>
<evidence type="ECO:0000259" key="5">
    <source>
        <dbReference type="SMART" id="SM00487"/>
    </source>
</evidence>
<proteinExistence type="predicted"/>
<dbReference type="SMART" id="SM00490">
    <property type="entry name" value="HELICc"/>
    <property type="match status" value="1"/>
</dbReference>
<dbReference type="Pfam" id="PF02889">
    <property type="entry name" value="Sec63"/>
    <property type="match status" value="1"/>
</dbReference>
<evidence type="ECO:0000259" key="6">
    <source>
        <dbReference type="SMART" id="SM00490"/>
    </source>
</evidence>
<dbReference type="InterPro" id="IPR014001">
    <property type="entry name" value="Helicase_ATP-bd"/>
</dbReference>
<dbReference type="InterPro" id="IPR036388">
    <property type="entry name" value="WH-like_DNA-bd_sf"/>
</dbReference>
<dbReference type="PANTHER" id="PTHR47961:SF4">
    <property type="entry name" value="ACTIVATING SIGNAL COINTEGRATOR 1 COMPLEX SUBUNIT 3"/>
    <property type="match status" value="1"/>
</dbReference>
<dbReference type="Pfam" id="PF00271">
    <property type="entry name" value="Helicase_C"/>
    <property type="match status" value="1"/>
</dbReference>
<dbReference type="InterPro" id="IPR004179">
    <property type="entry name" value="Sec63-dom"/>
</dbReference>
<dbReference type="InterPro" id="IPR027417">
    <property type="entry name" value="P-loop_NTPase"/>
</dbReference>
<keyword evidence="3 8" id="KW-0347">Helicase</keyword>
<evidence type="ECO:0000256" key="2">
    <source>
        <dbReference type="ARBA" id="ARBA00022801"/>
    </source>
</evidence>
<sequence>MDELVRKVSRRLGTDPKETVDMIAEALGDPCYQERLVEILGYEMMDEIETICRSQEYFVSQEKAVDKGFYVEYNFPESIPAEVDGSEIVSTDATGEDKKYFDYERFNKVQSKVFKAAYRSDGNMLVCAPTSSGKTDVALLCVLRALGKGSKVVYIVPMRALATEIAFKYRRKLGEQRVVEYTGDTEMKVEEMIRYDVIVSTPEKFDVVTRKQYNVFRGRIGLVVLDEIHMLQDERGPVVEAIVCRMFRYVELWQKHIRIVGLSATLPNHSDVGMFLKAEHVFSFDGGYRPVPLRMSVVGMTRRSKPQLEEDFLKRKVKEYLNDGKQVLVFVHSRAETTRTAKLLSDEDVRREVKGGIVSGVLLELVRREVGIHHAGLPRRIRLYMEDEFKMKRIKVLVTTATLAWGVNLPAYAVIIKGTRFYDSSKGRFSDLGILDVLQIFGRAGRPQFDARGEGCLITTGDKMDHYVSLLKNSRDVESRLLQHVADVMNAEIYLGTIEDVSTAMVWLKNTFMYIRMSKNPMQYGVSMEDLHDEDKALSDYVVLTCKRLEECGMVRIYKRRIGDFRTWKFCSTEYGRIASMHYLSHETIEGWLKEMEDVYDEDSILKICFESKELSSLGCREEDEEAIKELCSEMGMKYEVSIGCKLMTLVKAYIKRHPITRFSLVCDAEHVVKNLRRVLMGLCQIFMFQGRHLAASKCCILLKRVERQRERSWNDDNRVEAGLSRVNGMVKVEISLKAKGEYWIFIWDGCSAIYSDLFRQRTGVFIESKSDVLKIEIIARDEWAKVEKEYKVCKDTSVRSLYYDGVHECSQKWSIVGEKQPCAHFSIINAFSDLPRAISEWMLSHDDASKPKVLLTSKKVSRHDLQDGGCLHVSLCYRKELKDASGISVAYLRPDVPTWFAKYILCDFSLQIRFVQVDCRSFRERLQIMNSCIISMSIYTNKRVVIVAPDEADMRNTVQDLSTRMLLREMSRGKCGVKVRSGVPRRGDTGVFVTTFDRALDVHEGFTVIFKGCSDSGRYFPMFEVLRICDSKEVFIYESKDFIEYFNCCILSNGGDGD</sequence>
<dbReference type="Proteomes" id="UP001217963">
    <property type="component" value="Chromosome VII"/>
</dbReference>
<dbReference type="SMART" id="SM00973">
    <property type="entry name" value="Sec63"/>
    <property type="match status" value="1"/>
</dbReference>
<reference evidence="8 9" key="1">
    <citation type="submission" date="2023-02" db="EMBL/GenBank/DDBJ databases">
        <title>Encephalitozoon hellem ATCC 50451 complete genome.</title>
        <authorList>
            <person name="Mascarenhas dos Santos A.C."/>
            <person name="Julian A.T."/>
            <person name="Pombert J.-F."/>
        </authorList>
    </citation>
    <scope>NUCLEOTIDE SEQUENCE [LARGE SCALE GENOMIC DNA]</scope>
    <source>
        <strain evidence="8 9">ATCC 50451</strain>
    </source>
</reference>
<evidence type="ECO:0000256" key="3">
    <source>
        <dbReference type="ARBA" id="ARBA00022806"/>
    </source>
</evidence>
<feature type="domain" description="SEC63" evidence="7">
    <location>
        <begin position="572"/>
        <end position="941"/>
    </location>
</feature>
<dbReference type="Pfam" id="PF00270">
    <property type="entry name" value="DEAD"/>
    <property type="match status" value="1"/>
</dbReference>
<dbReference type="InterPro" id="IPR001650">
    <property type="entry name" value="Helicase_C-like"/>
</dbReference>
<dbReference type="InterPro" id="IPR050474">
    <property type="entry name" value="Hel308_SKI2-like"/>
</dbReference>
<evidence type="ECO:0000313" key="8">
    <source>
        <dbReference type="EMBL" id="WEL39025.1"/>
    </source>
</evidence>
<accession>A0ABY8CP38</accession>
<keyword evidence="1" id="KW-0547">Nucleotide-binding</keyword>
<dbReference type="Gene3D" id="1.10.3380.10">
    <property type="entry name" value="Sec63 N-terminal domain-like domain"/>
    <property type="match status" value="1"/>
</dbReference>
<dbReference type="InterPro" id="IPR057842">
    <property type="entry name" value="WH_MER3"/>
</dbReference>
<dbReference type="EMBL" id="CP119068">
    <property type="protein sequence ID" value="WEL39025.1"/>
    <property type="molecule type" value="Genomic_DNA"/>
</dbReference>
<dbReference type="CDD" id="cd18795">
    <property type="entry name" value="SF2_C_Ski2"/>
    <property type="match status" value="1"/>
</dbReference>
<evidence type="ECO:0000313" key="9">
    <source>
        <dbReference type="Proteomes" id="UP001217963"/>
    </source>
</evidence>
<dbReference type="PANTHER" id="PTHR47961">
    <property type="entry name" value="DNA POLYMERASE THETA, PUTATIVE (AFU_ORTHOLOGUE AFUA_1G05260)-RELATED"/>
    <property type="match status" value="1"/>
</dbReference>
<dbReference type="SUPFAM" id="SSF52540">
    <property type="entry name" value="P-loop containing nucleoside triphosphate hydrolases"/>
    <property type="match status" value="1"/>
</dbReference>
<name>A0ABY8CP38_ENCHE</name>
<keyword evidence="9" id="KW-1185">Reference proteome</keyword>
<protein>
    <submittedName>
        <fullName evidence="8">Pre-mRNA splicing helicase</fullName>
    </submittedName>
</protein>
<feature type="domain" description="Helicase ATP-binding" evidence="5">
    <location>
        <begin position="102"/>
        <end position="298"/>
    </location>
</feature>
<dbReference type="Gene3D" id="3.40.50.300">
    <property type="entry name" value="P-loop containing nucleotide triphosphate hydrolases"/>
    <property type="match status" value="2"/>
</dbReference>
<evidence type="ECO:0000256" key="1">
    <source>
        <dbReference type="ARBA" id="ARBA00022741"/>
    </source>
</evidence>
<evidence type="ECO:0000256" key="4">
    <source>
        <dbReference type="ARBA" id="ARBA00022840"/>
    </source>
</evidence>
<dbReference type="Gene3D" id="1.10.10.10">
    <property type="entry name" value="Winged helix-like DNA-binding domain superfamily/Winged helix DNA-binding domain"/>
    <property type="match status" value="1"/>
</dbReference>
<organism evidence="8 9">
    <name type="scientific">Encephalitozoon hellem</name>
    <name type="common">Microsporidian parasite</name>
    <dbReference type="NCBI Taxonomy" id="27973"/>
    <lineage>
        <taxon>Eukaryota</taxon>
        <taxon>Fungi</taxon>
        <taxon>Fungi incertae sedis</taxon>
        <taxon>Microsporidia</taxon>
        <taxon>Unikaryonidae</taxon>
        <taxon>Encephalitozoon</taxon>
    </lineage>
</organism>
<keyword evidence="2" id="KW-0378">Hydrolase</keyword>
<dbReference type="InterPro" id="IPR011545">
    <property type="entry name" value="DEAD/DEAH_box_helicase_dom"/>
</dbReference>
<dbReference type="SUPFAM" id="SSF158702">
    <property type="entry name" value="Sec63 N-terminal domain-like"/>
    <property type="match status" value="1"/>
</dbReference>
<dbReference type="SMART" id="SM00487">
    <property type="entry name" value="DEXDc"/>
    <property type="match status" value="1"/>
</dbReference>
<dbReference type="Pfam" id="PF23445">
    <property type="entry name" value="WHD_SNRNP200"/>
    <property type="match status" value="1"/>
</dbReference>